<organism evidence="10 11">
    <name type="scientific">Thelephora terrestris</name>
    <dbReference type="NCBI Taxonomy" id="56493"/>
    <lineage>
        <taxon>Eukaryota</taxon>
        <taxon>Fungi</taxon>
        <taxon>Dikarya</taxon>
        <taxon>Basidiomycota</taxon>
        <taxon>Agaricomycotina</taxon>
        <taxon>Agaricomycetes</taxon>
        <taxon>Thelephorales</taxon>
        <taxon>Thelephoraceae</taxon>
        <taxon>Thelephora</taxon>
    </lineage>
</organism>
<evidence type="ECO:0000256" key="4">
    <source>
        <dbReference type="ARBA" id="ARBA00022786"/>
    </source>
</evidence>
<dbReference type="FunFam" id="3.40.532.10:FF:000006">
    <property type="entry name" value="Ubiquitin carboxyl-terminal hydrolase"/>
    <property type="match status" value="1"/>
</dbReference>
<dbReference type="OrthoDB" id="427186at2759"/>
<dbReference type="PANTHER" id="PTHR10589">
    <property type="entry name" value="UBIQUITIN CARBOXYL-TERMINAL HYDROLASE"/>
    <property type="match status" value="1"/>
</dbReference>
<evidence type="ECO:0000256" key="3">
    <source>
        <dbReference type="ARBA" id="ARBA00022670"/>
    </source>
</evidence>
<evidence type="ECO:0000259" key="9">
    <source>
        <dbReference type="PROSITE" id="PS52048"/>
    </source>
</evidence>
<dbReference type="Gene3D" id="3.40.532.10">
    <property type="entry name" value="Peptidase C12, ubiquitin carboxyl-terminal hydrolase"/>
    <property type="match status" value="1"/>
</dbReference>
<comment type="caution">
    <text evidence="10">The sequence shown here is derived from an EMBL/GenBank/DDBJ whole genome shotgun (WGS) entry which is preliminary data.</text>
</comment>
<dbReference type="SUPFAM" id="SSF54001">
    <property type="entry name" value="Cysteine proteinases"/>
    <property type="match status" value="1"/>
</dbReference>
<keyword evidence="3 7" id="KW-0645">Protease</keyword>
<dbReference type="InterPro" id="IPR036959">
    <property type="entry name" value="Peptidase_C12_UCH_sf"/>
</dbReference>
<dbReference type="GO" id="GO:0004843">
    <property type="term" value="F:cysteine-type deubiquitinase activity"/>
    <property type="evidence" value="ECO:0007669"/>
    <property type="project" value="UniProtKB-UniRule"/>
</dbReference>
<evidence type="ECO:0000256" key="6">
    <source>
        <dbReference type="ARBA" id="ARBA00022807"/>
    </source>
</evidence>
<evidence type="ECO:0000256" key="2">
    <source>
        <dbReference type="ARBA" id="ARBA00009326"/>
    </source>
</evidence>
<dbReference type="InterPro" id="IPR038765">
    <property type="entry name" value="Papain-like_cys_pep_sf"/>
</dbReference>
<accession>A0A9P6H4N7</accession>
<dbReference type="EC" id="3.4.19.12" evidence="8"/>
<evidence type="ECO:0000256" key="8">
    <source>
        <dbReference type="RuleBase" id="RU361215"/>
    </source>
</evidence>
<proteinExistence type="inferred from homology"/>
<dbReference type="PROSITE" id="PS52048">
    <property type="entry name" value="UCH_DOMAIN"/>
    <property type="match status" value="1"/>
</dbReference>
<keyword evidence="6 7" id="KW-0788">Thiol protease</keyword>
<evidence type="ECO:0000313" key="11">
    <source>
        <dbReference type="Proteomes" id="UP000736335"/>
    </source>
</evidence>
<gene>
    <name evidence="10" type="ORF">BJ322DRAFT_447398</name>
</gene>
<feature type="site" description="Important for enzyme activity" evidence="7">
    <location>
        <position position="197"/>
    </location>
</feature>
<evidence type="ECO:0000256" key="1">
    <source>
        <dbReference type="ARBA" id="ARBA00000707"/>
    </source>
</evidence>
<feature type="active site" description="Proton donor" evidence="7">
    <location>
        <position position="169"/>
    </location>
</feature>
<dbReference type="AlphaFoldDB" id="A0A9P6H4N7"/>
<sequence>MSENRWVPLESNPEGFNGWASKAGLITAFDQFGDIYGLDNELLDILPQPVKAVILLFPLTKEFKQKRDARYAEKLEKLGEGHIDPTIIWIKQTIGNACGTIALLHALANSPVELEPMSPIAEFIDECKSKTPLERAKLLETTILFRNIHAEIAKTGQTAPPENLNVDLHFSCFVEAPDASTRTSESGEYPNRLIELDGTRDGPMDHGPVADFLKDVAKVVKEDYMGCMESLKFTMMYLGPPVED</sequence>
<keyword evidence="5 7" id="KW-0378">Hydrolase</keyword>
<dbReference type="InterPro" id="IPR001578">
    <property type="entry name" value="Peptidase_C12_UCH"/>
</dbReference>
<dbReference type="EMBL" id="WIUZ02000020">
    <property type="protein sequence ID" value="KAF9779199.1"/>
    <property type="molecule type" value="Genomic_DNA"/>
</dbReference>
<keyword evidence="11" id="KW-1185">Reference proteome</keyword>
<feature type="active site" description="Nucleophile" evidence="7">
    <location>
        <position position="98"/>
    </location>
</feature>
<reference evidence="10" key="2">
    <citation type="submission" date="2020-11" db="EMBL/GenBank/DDBJ databases">
        <authorList>
            <consortium name="DOE Joint Genome Institute"/>
            <person name="Kuo A."/>
            <person name="Miyauchi S."/>
            <person name="Kiss E."/>
            <person name="Drula E."/>
            <person name="Kohler A."/>
            <person name="Sanchez-Garcia M."/>
            <person name="Andreopoulos B."/>
            <person name="Barry K.W."/>
            <person name="Bonito G."/>
            <person name="Buee M."/>
            <person name="Carver A."/>
            <person name="Chen C."/>
            <person name="Cichocki N."/>
            <person name="Clum A."/>
            <person name="Culley D."/>
            <person name="Crous P.W."/>
            <person name="Fauchery L."/>
            <person name="Girlanda M."/>
            <person name="Hayes R."/>
            <person name="Keri Z."/>
            <person name="Labutti K."/>
            <person name="Lipzen A."/>
            <person name="Lombard V."/>
            <person name="Magnuson J."/>
            <person name="Maillard F."/>
            <person name="Morin E."/>
            <person name="Murat C."/>
            <person name="Nolan M."/>
            <person name="Ohm R."/>
            <person name="Pangilinan J."/>
            <person name="Pereira M."/>
            <person name="Perotto S."/>
            <person name="Peter M."/>
            <person name="Riley R."/>
            <person name="Sitrit Y."/>
            <person name="Stielow B."/>
            <person name="Szollosi G."/>
            <person name="Zifcakova L."/>
            <person name="Stursova M."/>
            <person name="Spatafora J.W."/>
            <person name="Tedersoo L."/>
            <person name="Vaario L.-M."/>
            <person name="Yamada A."/>
            <person name="Yan M."/>
            <person name="Wang P."/>
            <person name="Xu J."/>
            <person name="Bruns T."/>
            <person name="Baldrian P."/>
            <person name="Vilgalys R."/>
            <person name="Henrissat B."/>
            <person name="Grigoriev I.V."/>
            <person name="Hibbett D."/>
            <person name="Nagy L.G."/>
            <person name="Martin F.M."/>
        </authorList>
    </citation>
    <scope>NUCLEOTIDE SEQUENCE</scope>
    <source>
        <strain evidence="10">UH-Tt-Lm1</strain>
    </source>
</reference>
<dbReference type="GO" id="GO:0016579">
    <property type="term" value="P:protein deubiquitination"/>
    <property type="evidence" value="ECO:0007669"/>
    <property type="project" value="TreeGrafter"/>
</dbReference>
<evidence type="ECO:0000256" key="5">
    <source>
        <dbReference type="ARBA" id="ARBA00022801"/>
    </source>
</evidence>
<dbReference type="GO" id="GO:0005737">
    <property type="term" value="C:cytoplasm"/>
    <property type="evidence" value="ECO:0007669"/>
    <property type="project" value="TreeGrafter"/>
</dbReference>
<dbReference type="GO" id="GO:0006511">
    <property type="term" value="P:ubiquitin-dependent protein catabolic process"/>
    <property type="evidence" value="ECO:0007669"/>
    <property type="project" value="UniProtKB-UniRule"/>
</dbReference>
<reference evidence="10" key="1">
    <citation type="journal article" date="2020" name="Nat. Commun.">
        <title>Large-scale genome sequencing of mycorrhizal fungi provides insights into the early evolution of symbiotic traits.</title>
        <authorList>
            <person name="Miyauchi S."/>
            <person name="Kiss E."/>
            <person name="Kuo A."/>
            <person name="Drula E."/>
            <person name="Kohler A."/>
            <person name="Sanchez-Garcia M."/>
            <person name="Morin E."/>
            <person name="Andreopoulos B."/>
            <person name="Barry K.W."/>
            <person name="Bonito G."/>
            <person name="Buee M."/>
            <person name="Carver A."/>
            <person name="Chen C."/>
            <person name="Cichocki N."/>
            <person name="Clum A."/>
            <person name="Culley D."/>
            <person name="Crous P.W."/>
            <person name="Fauchery L."/>
            <person name="Girlanda M."/>
            <person name="Hayes R.D."/>
            <person name="Keri Z."/>
            <person name="LaButti K."/>
            <person name="Lipzen A."/>
            <person name="Lombard V."/>
            <person name="Magnuson J."/>
            <person name="Maillard F."/>
            <person name="Murat C."/>
            <person name="Nolan M."/>
            <person name="Ohm R.A."/>
            <person name="Pangilinan J."/>
            <person name="Pereira M.F."/>
            <person name="Perotto S."/>
            <person name="Peter M."/>
            <person name="Pfister S."/>
            <person name="Riley R."/>
            <person name="Sitrit Y."/>
            <person name="Stielow J.B."/>
            <person name="Szollosi G."/>
            <person name="Zifcakova L."/>
            <person name="Stursova M."/>
            <person name="Spatafora J.W."/>
            <person name="Tedersoo L."/>
            <person name="Vaario L.M."/>
            <person name="Yamada A."/>
            <person name="Yan M."/>
            <person name="Wang P."/>
            <person name="Xu J."/>
            <person name="Bruns T."/>
            <person name="Baldrian P."/>
            <person name="Vilgalys R."/>
            <person name="Dunand C."/>
            <person name="Henrissat B."/>
            <person name="Grigoriev I.V."/>
            <person name="Hibbett D."/>
            <person name="Nagy L.G."/>
            <person name="Martin F.M."/>
        </authorList>
    </citation>
    <scope>NUCLEOTIDE SEQUENCE</scope>
    <source>
        <strain evidence="10">UH-Tt-Lm1</strain>
    </source>
</reference>
<dbReference type="InterPro" id="IPR057254">
    <property type="entry name" value="UCH_AS"/>
</dbReference>
<name>A0A9P6H4N7_9AGAM</name>
<dbReference type="Proteomes" id="UP000736335">
    <property type="component" value="Unassembled WGS sequence"/>
</dbReference>
<feature type="site" description="Transition state stabilizer" evidence="7">
    <location>
        <position position="92"/>
    </location>
</feature>
<dbReference type="PANTHER" id="PTHR10589:SF17">
    <property type="entry name" value="UBIQUITIN CARBOXYL-TERMINAL HYDROLASE"/>
    <property type="match status" value="1"/>
</dbReference>
<evidence type="ECO:0000313" key="10">
    <source>
        <dbReference type="EMBL" id="KAF9779199.1"/>
    </source>
</evidence>
<feature type="domain" description="UCH catalytic" evidence="9">
    <location>
        <begin position="5"/>
        <end position="240"/>
    </location>
</feature>
<comment type="similarity">
    <text evidence="2 7 8">Belongs to the peptidase C12 family.</text>
</comment>
<dbReference type="PRINTS" id="PR00707">
    <property type="entry name" value="UBCTHYDRLASE"/>
</dbReference>
<comment type="catalytic activity">
    <reaction evidence="1 7 8">
        <text>Thiol-dependent hydrolysis of ester, thioester, amide, peptide and isopeptide bonds formed by the C-terminal Gly of ubiquitin (a 76-residue protein attached to proteins as an intracellular targeting signal).</text>
        <dbReference type="EC" id="3.4.19.12"/>
    </reaction>
</comment>
<keyword evidence="4 7" id="KW-0833">Ubl conjugation pathway</keyword>
<evidence type="ECO:0000256" key="7">
    <source>
        <dbReference type="PROSITE-ProRule" id="PRU01393"/>
    </source>
</evidence>
<protein>
    <recommendedName>
        <fullName evidence="8">Ubiquitin carboxyl-terminal hydrolase</fullName>
        <ecNumber evidence="8">3.4.19.12</ecNumber>
    </recommendedName>
</protein>
<dbReference type="Pfam" id="PF01088">
    <property type="entry name" value="Peptidase_C12"/>
    <property type="match status" value="1"/>
</dbReference>
<dbReference type="PROSITE" id="PS00140">
    <property type="entry name" value="UCH_1"/>
    <property type="match status" value="1"/>
</dbReference>